<dbReference type="PANTHER" id="PTHR33597">
    <property type="entry name" value="OS02G0760400 PROTEIN"/>
    <property type="match status" value="1"/>
</dbReference>
<dbReference type="Proteomes" id="UP001187471">
    <property type="component" value="Unassembled WGS sequence"/>
</dbReference>
<protein>
    <recommendedName>
        <fullName evidence="2">DUF7870 domain-containing protein</fullName>
    </recommendedName>
</protein>
<keyword evidence="4" id="KW-1185">Reference proteome</keyword>
<comment type="caution">
    <text evidence="3">The sequence shown here is derived from an EMBL/GenBank/DDBJ whole genome shotgun (WGS) entry which is preliminary data.</text>
</comment>
<evidence type="ECO:0000313" key="4">
    <source>
        <dbReference type="Proteomes" id="UP001187471"/>
    </source>
</evidence>
<organism evidence="3 4">
    <name type="scientific">Escallonia rubra</name>
    <dbReference type="NCBI Taxonomy" id="112253"/>
    <lineage>
        <taxon>Eukaryota</taxon>
        <taxon>Viridiplantae</taxon>
        <taxon>Streptophyta</taxon>
        <taxon>Embryophyta</taxon>
        <taxon>Tracheophyta</taxon>
        <taxon>Spermatophyta</taxon>
        <taxon>Magnoliopsida</taxon>
        <taxon>eudicotyledons</taxon>
        <taxon>Gunneridae</taxon>
        <taxon>Pentapetalae</taxon>
        <taxon>asterids</taxon>
        <taxon>campanulids</taxon>
        <taxon>Escalloniales</taxon>
        <taxon>Escalloniaceae</taxon>
        <taxon>Escallonia</taxon>
    </lineage>
</organism>
<evidence type="ECO:0000313" key="3">
    <source>
        <dbReference type="EMBL" id="KAK2992109.1"/>
    </source>
</evidence>
<dbReference type="AlphaFoldDB" id="A0AA88RU51"/>
<feature type="domain" description="DUF7870" evidence="2">
    <location>
        <begin position="280"/>
        <end position="455"/>
    </location>
</feature>
<accession>A0AA88RU51</accession>
<name>A0AA88RU51_9ASTE</name>
<dbReference type="Pfam" id="PF25276">
    <property type="entry name" value="DUF7870"/>
    <property type="match status" value="1"/>
</dbReference>
<sequence length="456" mass="51649">MEVQRMKQLLLLWSRLQSNRVALVVPFVLDDMIWDIMMDLVHGLRTKRHNKVMKSLHLGGLIGLHANTRLVIIRFPHSWVLKLIARAVFLAFAIVSLPWLSSKVGGFTPYFEGGALGADEFALDPNNVEMLPLLFRDLANEGLLKMGDRALFVSNGNEEEAIYNSQIATDNINMDLIKHSDPNQQGLVPDETYDFAFAHCFRADEKFIDRALRVGGIVVVELNDKPTLAFQKPSNYKIIYLRSFGSTFVAMRKTISFSDSNSPTQRRLCGIPSEAKKAALKKLEDVLLEPPRAASGKSSRYLKRTRYLPDLTGDSLETYSRRVFIDVGLPEKNDAAAGNGGWFAKHYPTRNKDFEIYKIETVTEESSGREVAQVGMSDWLRKNLKGDEYVVMKAEAEVVEEMVKSKAIRLVDELFLECKHQGIKGQGERSRRAYWECLALYGSLRDEGVAVHQWWG</sequence>
<keyword evidence="1" id="KW-0472">Membrane</keyword>
<dbReference type="PANTHER" id="PTHR33597:SF13">
    <property type="entry name" value="METHYLTRANSFERASE TYPE 11 DOMAIN-CONTAINING PROTEIN"/>
    <property type="match status" value="1"/>
</dbReference>
<dbReference type="EMBL" id="JAVXUO010000437">
    <property type="protein sequence ID" value="KAK2992109.1"/>
    <property type="molecule type" value="Genomic_DNA"/>
</dbReference>
<keyword evidence="1" id="KW-0812">Transmembrane</keyword>
<evidence type="ECO:0000256" key="1">
    <source>
        <dbReference type="SAM" id="Phobius"/>
    </source>
</evidence>
<keyword evidence="1" id="KW-1133">Transmembrane helix</keyword>
<gene>
    <name evidence="3" type="ORF">RJ640_023492</name>
</gene>
<reference evidence="3" key="1">
    <citation type="submission" date="2022-12" db="EMBL/GenBank/DDBJ databases">
        <title>Draft genome assemblies for two species of Escallonia (Escalloniales).</title>
        <authorList>
            <person name="Chanderbali A."/>
            <person name="Dervinis C."/>
            <person name="Anghel I."/>
            <person name="Soltis D."/>
            <person name="Soltis P."/>
            <person name="Zapata F."/>
        </authorList>
    </citation>
    <scope>NUCLEOTIDE SEQUENCE</scope>
    <source>
        <strain evidence="3">UCBG92.1500</strain>
        <tissue evidence="3">Leaf</tissue>
    </source>
</reference>
<proteinExistence type="predicted"/>
<dbReference type="InterPro" id="IPR057192">
    <property type="entry name" value="DUF7870"/>
</dbReference>
<evidence type="ECO:0000259" key="2">
    <source>
        <dbReference type="Pfam" id="PF25276"/>
    </source>
</evidence>
<feature type="transmembrane region" description="Helical" evidence="1">
    <location>
        <begin position="79"/>
        <end position="100"/>
    </location>
</feature>